<dbReference type="SUPFAM" id="SSF52440">
    <property type="entry name" value="PreATP-grasp domain"/>
    <property type="match status" value="1"/>
</dbReference>
<dbReference type="InterPro" id="IPR013537">
    <property type="entry name" value="AcCoA_COase_cen"/>
</dbReference>
<dbReference type="InterPro" id="IPR005482">
    <property type="entry name" value="Biotin_COase_C"/>
</dbReference>
<evidence type="ECO:0000256" key="7">
    <source>
        <dbReference type="ARBA" id="ARBA00022840"/>
    </source>
</evidence>
<evidence type="ECO:0000256" key="2">
    <source>
        <dbReference type="ARBA" id="ARBA00004956"/>
    </source>
</evidence>
<dbReference type="PROSITE" id="PS00188">
    <property type="entry name" value="BIOTIN"/>
    <property type="match status" value="1"/>
</dbReference>
<dbReference type="PROSITE" id="PS00867">
    <property type="entry name" value="CPSASE_2"/>
    <property type="match status" value="1"/>
</dbReference>
<dbReference type="InterPro" id="IPR005479">
    <property type="entry name" value="CPAse_ATP-bd"/>
</dbReference>
<dbReference type="PROSITE" id="PS00866">
    <property type="entry name" value="CPSASE_1"/>
    <property type="match status" value="1"/>
</dbReference>
<dbReference type="InterPro" id="IPR049074">
    <property type="entry name" value="ACCA_BT"/>
</dbReference>
<dbReference type="Pfam" id="PF00289">
    <property type="entry name" value="Biotin_carb_N"/>
    <property type="match status" value="1"/>
</dbReference>
<dbReference type="SUPFAM" id="SSF51230">
    <property type="entry name" value="Single hybrid motif"/>
    <property type="match status" value="1"/>
</dbReference>
<gene>
    <name evidence="21" type="ORF">Vbra_15163</name>
</gene>
<keyword evidence="10" id="KW-0092">Biotin</keyword>
<evidence type="ECO:0000259" key="16">
    <source>
        <dbReference type="PROSITE" id="PS50968"/>
    </source>
</evidence>
<dbReference type="Gene3D" id="3.90.1770.10">
    <property type="entry name" value="PreATP-grasp domain"/>
    <property type="match status" value="1"/>
</dbReference>
<dbReference type="GO" id="GO:0046872">
    <property type="term" value="F:metal ion binding"/>
    <property type="evidence" value="ECO:0007669"/>
    <property type="project" value="InterPro"/>
</dbReference>
<evidence type="ECO:0000256" key="11">
    <source>
        <dbReference type="ARBA" id="ARBA00023268"/>
    </source>
</evidence>
<dbReference type="InterPro" id="IPR005481">
    <property type="entry name" value="BC-like_N"/>
</dbReference>
<dbReference type="PROSITE" id="PS50989">
    <property type="entry name" value="COA_CT_CTER"/>
    <property type="match status" value="1"/>
</dbReference>
<dbReference type="Gene3D" id="2.40.460.10">
    <property type="entry name" value="Biotin dependent carboxylase carboxyltransferase"/>
    <property type="match status" value="1"/>
</dbReference>
<evidence type="ECO:0000256" key="12">
    <source>
        <dbReference type="ARBA" id="ARBA00048065"/>
    </source>
</evidence>
<evidence type="ECO:0000313" key="22">
    <source>
        <dbReference type="Proteomes" id="UP000041254"/>
    </source>
</evidence>
<dbReference type="InterPro" id="IPR011764">
    <property type="entry name" value="Biotin_carboxylation_dom"/>
</dbReference>
<evidence type="ECO:0000256" key="15">
    <source>
        <dbReference type="SAM" id="SignalP"/>
    </source>
</evidence>
<feature type="domain" description="Biotin carboxylation" evidence="18">
    <location>
        <begin position="110"/>
        <end position="609"/>
    </location>
</feature>
<dbReference type="FunCoup" id="A0A0G4FEH6">
    <property type="interactions" value="86"/>
</dbReference>
<evidence type="ECO:0000256" key="13">
    <source>
        <dbReference type="ARBA" id="ARBA00048600"/>
    </source>
</evidence>
<dbReference type="PROSITE" id="PS50975">
    <property type="entry name" value="ATP_GRASP"/>
    <property type="match status" value="1"/>
</dbReference>
<evidence type="ECO:0000259" key="20">
    <source>
        <dbReference type="PROSITE" id="PS50989"/>
    </source>
</evidence>
<dbReference type="SUPFAM" id="SSF56059">
    <property type="entry name" value="Glutathione synthetase ATP-binding domain-like"/>
    <property type="match status" value="1"/>
</dbReference>
<dbReference type="CDD" id="cd06850">
    <property type="entry name" value="biotinyl_domain"/>
    <property type="match status" value="1"/>
</dbReference>
<dbReference type="InterPro" id="IPR011763">
    <property type="entry name" value="COA_CT_C"/>
</dbReference>
<comment type="cofactor">
    <cofactor evidence="1">
        <name>biotin</name>
        <dbReference type="ChEBI" id="CHEBI:57586"/>
    </cofactor>
</comment>
<evidence type="ECO:0000256" key="6">
    <source>
        <dbReference type="ARBA" id="ARBA00022832"/>
    </source>
</evidence>
<dbReference type="GO" id="GO:0005524">
    <property type="term" value="F:ATP binding"/>
    <property type="evidence" value="ECO:0007669"/>
    <property type="project" value="UniProtKB-UniRule"/>
</dbReference>
<dbReference type="VEuPathDB" id="CryptoDB:Vbra_15163"/>
<dbReference type="InterPro" id="IPR011761">
    <property type="entry name" value="ATP-grasp"/>
</dbReference>
<dbReference type="Pfam" id="PF02786">
    <property type="entry name" value="CPSase_L_D2"/>
    <property type="match status" value="1"/>
</dbReference>
<dbReference type="Proteomes" id="UP000041254">
    <property type="component" value="Unassembled WGS sequence"/>
</dbReference>
<evidence type="ECO:0000259" key="19">
    <source>
        <dbReference type="PROSITE" id="PS50980"/>
    </source>
</evidence>
<dbReference type="PROSITE" id="PS50968">
    <property type="entry name" value="BIOTINYL_LIPOYL"/>
    <property type="match status" value="1"/>
</dbReference>
<dbReference type="OrthoDB" id="196847at2759"/>
<feature type="domain" description="CoA carboxyltransferase C-terminal" evidence="20">
    <location>
        <begin position="1756"/>
        <end position="2070"/>
    </location>
</feature>
<dbReference type="Pfam" id="PF01039">
    <property type="entry name" value="Carboxyl_trans"/>
    <property type="match status" value="1"/>
</dbReference>
<keyword evidence="7 14" id="KW-0067">ATP-binding</keyword>
<keyword evidence="8" id="KW-0443">Lipid metabolism</keyword>
<comment type="pathway">
    <text evidence="2">Lipid metabolism; malonyl-CoA biosynthesis; malonyl-CoA from acetyl-CoA: step 1/1.</text>
</comment>
<dbReference type="FunFam" id="3.90.226.10:FF:000010">
    <property type="entry name" value="acetyl-CoA carboxylase isoform X2"/>
    <property type="match status" value="1"/>
</dbReference>
<dbReference type="InterPro" id="IPR011762">
    <property type="entry name" value="COA_CT_N"/>
</dbReference>
<dbReference type="Gene3D" id="3.30.1490.20">
    <property type="entry name" value="ATP-grasp fold, A domain"/>
    <property type="match status" value="1"/>
</dbReference>
<evidence type="ECO:0000259" key="18">
    <source>
        <dbReference type="PROSITE" id="PS50979"/>
    </source>
</evidence>
<dbReference type="PhylomeDB" id="A0A0G4FEH6"/>
<dbReference type="Gene3D" id="3.90.226.10">
    <property type="entry name" value="2-enoyl-CoA Hydratase, Chain A, domain 1"/>
    <property type="match status" value="2"/>
</dbReference>
<comment type="catalytic activity">
    <reaction evidence="12">
        <text>hydrogencarbonate + acetyl-CoA + ATP = malonyl-CoA + ADP + phosphate + H(+)</text>
        <dbReference type="Rhea" id="RHEA:11308"/>
        <dbReference type="ChEBI" id="CHEBI:15378"/>
        <dbReference type="ChEBI" id="CHEBI:17544"/>
        <dbReference type="ChEBI" id="CHEBI:30616"/>
        <dbReference type="ChEBI" id="CHEBI:43474"/>
        <dbReference type="ChEBI" id="CHEBI:57288"/>
        <dbReference type="ChEBI" id="CHEBI:57384"/>
        <dbReference type="ChEBI" id="CHEBI:456216"/>
        <dbReference type="EC" id="6.4.1.2"/>
    </reaction>
</comment>
<evidence type="ECO:0000259" key="17">
    <source>
        <dbReference type="PROSITE" id="PS50975"/>
    </source>
</evidence>
<dbReference type="InterPro" id="IPR049076">
    <property type="entry name" value="ACCA"/>
</dbReference>
<comment type="catalytic activity">
    <reaction evidence="13">
        <text>N(6)-biotinyl-L-lysyl-[protein] + hydrogencarbonate + ATP = N(6)-carboxybiotinyl-L-lysyl-[protein] + ADP + phosphate + H(+)</text>
        <dbReference type="Rhea" id="RHEA:13501"/>
        <dbReference type="Rhea" id="RHEA-COMP:10505"/>
        <dbReference type="Rhea" id="RHEA-COMP:10506"/>
        <dbReference type="ChEBI" id="CHEBI:15378"/>
        <dbReference type="ChEBI" id="CHEBI:17544"/>
        <dbReference type="ChEBI" id="CHEBI:30616"/>
        <dbReference type="ChEBI" id="CHEBI:43474"/>
        <dbReference type="ChEBI" id="CHEBI:83144"/>
        <dbReference type="ChEBI" id="CHEBI:83145"/>
        <dbReference type="ChEBI" id="CHEBI:456216"/>
        <dbReference type="EC" id="6.3.4.14"/>
    </reaction>
</comment>
<feature type="domain" description="Lipoyl-binding" evidence="16">
    <location>
        <begin position="738"/>
        <end position="812"/>
    </location>
</feature>
<feature type="domain" description="CoA carboxyltransferase N-terminal" evidence="19">
    <location>
        <begin position="1400"/>
        <end position="1752"/>
    </location>
</feature>
<keyword evidence="4" id="KW-0436">Ligase</keyword>
<dbReference type="FunFam" id="3.30.1490.20:FF:000003">
    <property type="entry name" value="acetyl-CoA carboxylase isoform X1"/>
    <property type="match status" value="1"/>
</dbReference>
<dbReference type="PROSITE" id="PS50980">
    <property type="entry name" value="COA_CT_NTER"/>
    <property type="match status" value="1"/>
</dbReference>
<dbReference type="Pfam" id="PF08326">
    <property type="entry name" value="ACC_central"/>
    <property type="match status" value="2"/>
</dbReference>
<dbReference type="Gene3D" id="2.40.50.100">
    <property type="match status" value="1"/>
</dbReference>
<dbReference type="FunFam" id="3.40.50.20:FF:000005">
    <property type="entry name" value="acetyl-CoA carboxylase isoform X2"/>
    <property type="match status" value="1"/>
</dbReference>
<dbReference type="OMA" id="TEHCKVA"/>
<keyword evidence="5 14" id="KW-0547">Nucleotide-binding</keyword>
<dbReference type="InParanoid" id="A0A0G4FEH6"/>
<name>A0A0G4FEH6_VITBC</name>
<dbReference type="Gene3D" id="3.40.50.20">
    <property type="match status" value="1"/>
</dbReference>
<dbReference type="SUPFAM" id="SSF52096">
    <property type="entry name" value="ClpP/crotonase"/>
    <property type="match status" value="2"/>
</dbReference>
<keyword evidence="22" id="KW-1185">Reference proteome</keyword>
<feature type="chain" id="PRO_5005188700" evidence="15">
    <location>
        <begin position="20"/>
        <end position="2146"/>
    </location>
</feature>
<feature type="domain" description="ATP-grasp" evidence="17">
    <location>
        <begin position="263"/>
        <end position="456"/>
    </location>
</feature>
<keyword evidence="15" id="KW-0732">Signal</keyword>
<keyword evidence="6" id="KW-0276">Fatty acid metabolism</keyword>
<keyword evidence="9" id="KW-0275">Fatty acid biosynthesis</keyword>
<dbReference type="STRING" id="1169540.A0A0G4FEH6"/>
<dbReference type="PANTHER" id="PTHR45728">
    <property type="entry name" value="ACETYL-COA CARBOXYLASE, ISOFORM A"/>
    <property type="match status" value="1"/>
</dbReference>
<dbReference type="UniPathway" id="UPA00655">
    <property type="reaction ID" value="UER00711"/>
</dbReference>
<evidence type="ECO:0000256" key="1">
    <source>
        <dbReference type="ARBA" id="ARBA00001953"/>
    </source>
</evidence>
<sequence length="2146" mass="238782">MAVQTAVLICAICSALVSAEHRQTPTFLHRLLSPSGAARLRGKAAASPSHLQVLRAAKPIIDPNGGRGGRTRLSSSATVINPPVAHTAPGTKSSRAKLEEYVEQHGGNRVISKILVANNGMAATKAINSMRQWAYMEFGDEGVFEFVVMATPEDLKANAEFIKLADRIVEVPGGVNRNNYANVDLIVDIATREEVDAVWPGWGHASENPKLPEKLNDNGIAFIGPKAPVMAALGDKIAANILAQSAGVPSIPWSGDGLTVDLSSGSGDIPKETFDKAMVTTVEEAVEAASRIGYPVMLKASEGGGGKGIRLSDNEEDLRSNFVQVSNEVPGSPMFMMQLCTNARHIEVQIVGDQYGQAVALSGRDCSTQRRFQKIFEEGPPTSIVPPDTFREMELAAQRLTSSIGYEAAGTVEYLYNAAEDKFYFLELNPRLQVEHPVTEEITGINLPATQLQVIMGIPLHRVPDIRRFWQRADPQDGTDTIDFVKEPYRTIDTHCIAARVTAENPDEGFKPTSGSIDRLDFRSTNNVWGYFSVGANGGIHEYADSQFGHLFARGSTREQARKALVIALKRLDVRGEIRTAVEYLSQLLETREFMDNTIDTSWLDGLIKQKAVGVPVNTDDVVVAAILFRAKKQIEAKEAELIGSLGRGQLYLKEVQDLNTISPLEITFGDTKYAAVVKRTARDLFRIEINGQTIEARVREQTDGSLLVSVGGANRKVYGFEEPLGLRMNLDGTTVLLPTVYDPSECRSDVNGKVVRYLQEDGAEVKAGEPYIEVEAMKMIMALKAGEDGKIRHEKSAGSIISAGDLLGTVELKDPSKVKKITPFEGTLNITDVPIALGEDNAAQRLELVMKGFEHDIDTLVPKLITESGGDAKKASDTVSNLLQQFLSVEEQFAGRSADETVGELIKQHKDDLQQALDVKAAHRQLPRRNKLVLALLRLLQTFPNRFGGWTMPSEVEGCLQRLSQLEGRDYGPIAIEADRLYRDCRILPFEERLRELRDQLKRTTGPEDLQKLAEDPALSAGVDLLSELFSDSEEGVKFKAMEVYIRRVYRAHNIISIHAEDRDGLTILNWRFRQRDLPADQTPVRHGYMVVLKGTQDFKDKMPRMLEIFREEVADQPAANAPVNVFHIAFGEPPLLEEESAEEQAYVKDMQDFIKTQKAQLDDLQVRIVNLLVPQAPRLPRYFSFMHDLSYEESRLRRDMRPTFPPLLELERLEQNFDLQRLPAVDPNCQVYLGSSKAKMKKGPSPQTVYVRSVSHDRNIFGSEEAMRFMVDSLDQVQRAMLDPRVQSTASGRIYLHVIPMFEDTTPQQMQQTFERIIMELRRRYSDRLLKLRVDQIEIKAHIRDSEGNKVIRLAANSEGGSMWLQTDAVLETPNPITGEPVKFRPLSGPQEVTFATPYPAMDKVALKRSAARRTGSTYVYDFLGLIEVALIQRWSEYLKDLSSLKESPAAAGTKAPDIDAIPENFFSAVELVTTDSGELVEKRDWKVGANTIGMLAWRCTLKTPEYPEGREIVLVANDVTFQGGSFGVTEDLFFQKASQYARERGLPRIYVACNSGARIGLWEALKTKFRVAWVDPGSPSLGFKYLYLTKHDYDSVPPGTVNVHPELGEDGETRYVIDDIIGEGQSIGVENLRGSGLIAGETSRAYDETFTLSYVTGRSVGIGAYLVRLGQRTIQMINGPLLLTGYQALNKLLGREVYASQDQLGGPQIMYQNGVSHNVVENDQQGVREILKWLSYVPKTAKDLPPPLTSVDPPSRNVEYVPPSTPYDPRHMLEGTTLPNGTFLSGFFDRGSFTEYLGGWGKGVVVGRARLGGIPMGCIAVETRTVEARIPADPANPESREAVMPQAGQVWFPDSAFKTAQAIEDFNRAENLPLIIFANWRGFSGGTRDMFGEILKFGSMIVDALRTYRHPVFIYIPPNGELRGGAWVVVDPTINEDKMEMYADVDSRGGILEPPGICEVKFRSADQIDLMHRLDPELRELDKQLEDCMVDSDALDLKAKIKKREDALIPLYLQLAHSYADLHDRAGRMKAKGVIRDALSWPRSRDFFYWRTRRRMAEDAIQDRVRRVHEAPLDKPVDEAFADLLTSNGVDPNDDKAVAAFIESDSPPLQQWLDESIKKAVLLKTVDLLEQHGQQDLIARLKP</sequence>
<dbReference type="PROSITE" id="PS50979">
    <property type="entry name" value="BC"/>
    <property type="match status" value="1"/>
</dbReference>
<accession>A0A0G4FEH6</accession>
<dbReference type="FunFam" id="2.40.50.100:FF:000005">
    <property type="entry name" value="Acetyl-CoA carboxylase 1"/>
    <property type="match status" value="1"/>
</dbReference>
<dbReference type="InterPro" id="IPR011054">
    <property type="entry name" value="Rudment_hybrid_motif"/>
</dbReference>
<dbReference type="InterPro" id="IPR013815">
    <property type="entry name" value="ATP_grasp_subdomain_1"/>
</dbReference>
<dbReference type="InterPro" id="IPR034733">
    <property type="entry name" value="AcCoA_carboxyl_beta"/>
</dbReference>
<dbReference type="InterPro" id="IPR016185">
    <property type="entry name" value="PreATP-grasp_dom_sf"/>
</dbReference>
<proteinExistence type="predicted"/>
<keyword evidence="11" id="KW-0511">Multifunctional enzyme</keyword>
<evidence type="ECO:0000256" key="9">
    <source>
        <dbReference type="ARBA" id="ARBA00023160"/>
    </source>
</evidence>
<dbReference type="Pfam" id="PF00364">
    <property type="entry name" value="Biotin_lipoyl"/>
    <property type="match status" value="1"/>
</dbReference>
<protein>
    <submittedName>
        <fullName evidence="21">Uncharacterized protein</fullName>
    </submittedName>
</protein>
<evidence type="ECO:0000256" key="5">
    <source>
        <dbReference type="ARBA" id="ARBA00022741"/>
    </source>
</evidence>
<dbReference type="InterPro" id="IPR000089">
    <property type="entry name" value="Biotin_lipoyl"/>
</dbReference>
<dbReference type="GO" id="GO:0003989">
    <property type="term" value="F:acetyl-CoA carboxylase activity"/>
    <property type="evidence" value="ECO:0007669"/>
    <property type="project" value="UniProtKB-EC"/>
</dbReference>
<dbReference type="PANTHER" id="PTHR45728:SF3">
    <property type="entry name" value="ACETYL-COA CARBOXYLASE"/>
    <property type="match status" value="1"/>
</dbReference>
<dbReference type="Gene3D" id="3.30.470.20">
    <property type="entry name" value="ATP-grasp fold, B domain"/>
    <property type="match status" value="1"/>
</dbReference>
<dbReference type="SUPFAM" id="SSF51246">
    <property type="entry name" value="Rudiment single hybrid motif"/>
    <property type="match status" value="1"/>
</dbReference>
<dbReference type="InterPro" id="IPR001882">
    <property type="entry name" value="Biotin_BS"/>
</dbReference>
<organism evidence="21 22">
    <name type="scientific">Vitrella brassicaformis (strain CCMP3155)</name>
    <dbReference type="NCBI Taxonomy" id="1169540"/>
    <lineage>
        <taxon>Eukaryota</taxon>
        <taxon>Sar</taxon>
        <taxon>Alveolata</taxon>
        <taxon>Colpodellida</taxon>
        <taxon>Vitrellaceae</taxon>
        <taxon>Vitrella</taxon>
    </lineage>
</organism>
<dbReference type="Pfam" id="PF21385">
    <property type="entry name" value="ACCA_BT"/>
    <property type="match status" value="1"/>
</dbReference>
<evidence type="ECO:0000256" key="8">
    <source>
        <dbReference type="ARBA" id="ARBA00023098"/>
    </source>
</evidence>
<evidence type="ECO:0000256" key="14">
    <source>
        <dbReference type="PROSITE-ProRule" id="PRU00409"/>
    </source>
</evidence>
<dbReference type="GO" id="GO:0004075">
    <property type="term" value="F:biotin carboxylase activity"/>
    <property type="evidence" value="ECO:0007669"/>
    <property type="project" value="UniProtKB-EC"/>
</dbReference>
<dbReference type="Pfam" id="PF02785">
    <property type="entry name" value="Biotin_carb_C"/>
    <property type="match status" value="1"/>
</dbReference>
<evidence type="ECO:0000256" key="10">
    <source>
        <dbReference type="ARBA" id="ARBA00023267"/>
    </source>
</evidence>
<dbReference type="SMART" id="SM00878">
    <property type="entry name" value="Biotin_carb_C"/>
    <property type="match status" value="1"/>
</dbReference>
<dbReference type="EMBL" id="CDMY01000421">
    <property type="protein sequence ID" value="CEM11630.1"/>
    <property type="molecule type" value="Genomic_DNA"/>
</dbReference>
<evidence type="ECO:0000313" key="21">
    <source>
        <dbReference type="EMBL" id="CEM11630.1"/>
    </source>
</evidence>
<dbReference type="InterPro" id="IPR029045">
    <property type="entry name" value="ClpP/crotonase-like_dom_sf"/>
</dbReference>
<reference evidence="21 22" key="1">
    <citation type="submission" date="2014-11" db="EMBL/GenBank/DDBJ databases">
        <authorList>
            <person name="Zhu J."/>
            <person name="Qi W."/>
            <person name="Song R."/>
        </authorList>
    </citation>
    <scope>NUCLEOTIDE SEQUENCE [LARGE SCALE GENOMIC DNA]</scope>
</reference>
<evidence type="ECO:0000256" key="4">
    <source>
        <dbReference type="ARBA" id="ARBA00022598"/>
    </source>
</evidence>
<keyword evidence="3" id="KW-0444">Lipid biosynthesis</keyword>
<evidence type="ECO:0000256" key="3">
    <source>
        <dbReference type="ARBA" id="ARBA00022516"/>
    </source>
</evidence>
<feature type="signal peptide" evidence="15">
    <location>
        <begin position="1"/>
        <end position="19"/>
    </location>
</feature>
<dbReference type="InterPro" id="IPR011053">
    <property type="entry name" value="Single_hybrid_motif"/>
</dbReference>
<dbReference type="GO" id="GO:2001295">
    <property type="term" value="P:malonyl-CoA biosynthetic process"/>
    <property type="evidence" value="ECO:0007669"/>
    <property type="project" value="UniProtKB-UniPathway"/>
</dbReference>
<dbReference type="GO" id="GO:0006633">
    <property type="term" value="P:fatty acid biosynthetic process"/>
    <property type="evidence" value="ECO:0007669"/>
    <property type="project" value="UniProtKB-KW"/>
</dbReference>